<protein>
    <submittedName>
        <fullName evidence="2">Uncharacterized protein</fullName>
    </submittedName>
</protein>
<organism evidence="2 4">
    <name type="scientific">Rubus argutus</name>
    <name type="common">Southern blackberry</name>
    <dbReference type="NCBI Taxonomy" id="59490"/>
    <lineage>
        <taxon>Eukaryota</taxon>
        <taxon>Viridiplantae</taxon>
        <taxon>Streptophyta</taxon>
        <taxon>Embryophyta</taxon>
        <taxon>Tracheophyta</taxon>
        <taxon>Spermatophyta</taxon>
        <taxon>Magnoliopsida</taxon>
        <taxon>eudicotyledons</taxon>
        <taxon>Gunneridae</taxon>
        <taxon>Pentapetalae</taxon>
        <taxon>rosids</taxon>
        <taxon>fabids</taxon>
        <taxon>Rosales</taxon>
        <taxon>Rosaceae</taxon>
        <taxon>Rosoideae</taxon>
        <taxon>Rosoideae incertae sedis</taxon>
        <taxon>Rubus</taxon>
    </lineage>
</organism>
<accession>A0AAW1WWU3</accession>
<feature type="region of interest" description="Disordered" evidence="1">
    <location>
        <begin position="80"/>
        <end position="153"/>
    </location>
</feature>
<comment type="caution">
    <text evidence="2">The sequence shown here is derived from an EMBL/GenBank/DDBJ whole genome shotgun (WGS) entry which is preliminary data.</text>
</comment>
<proteinExistence type="predicted"/>
<feature type="region of interest" description="Disordered" evidence="1">
    <location>
        <begin position="1"/>
        <end position="47"/>
    </location>
</feature>
<feature type="compositionally biased region" description="Polar residues" evidence="1">
    <location>
        <begin position="139"/>
        <end position="153"/>
    </location>
</feature>
<feature type="compositionally biased region" description="Polar residues" evidence="1">
    <location>
        <begin position="1"/>
        <end position="10"/>
    </location>
</feature>
<keyword evidence="4" id="KW-1185">Reference proteome</keyword>
<evidence type="ECO:0000313" key="2">
    <source>
        <dbReference type="EMBL" id="KAK9929077.1"/>
    </source>
</evidence>
<sequence length="153" mass="16755">MGSQSRSSTVNHRHIPCSLSVPKPHRHRKAQTTPVSPGSASSSSSAIRRRCNSIQTVNPIVSASLITAPWLLYRRRRCRRTHPAKASPSAQPQSRCHHRRRSCSEPVLPSPSIHHDRCSLPNDATTPLPSIHVVDGSETRVSPSDPICQTATP</sequence>
<dbReference type="Proteomes" id="UP001457282">
    <property type="component" value="Unassembled WGS sequence"/>
</dbReference>
<name>A0AAW1WWU3_RUBAR</name>
<gene>
    <name evidence="2" type="ORF">M0R45_026187</name>
    <name evidence="3" type="ORF">M0R45_026188</name>
</gene>
<evidence type="ECO:0000313" key="3">
    <source>
        <dbReference type="EMBL" id="KAK9929078.1"/>
    </source>
</evidence>
<dbReference type="EMBL" id="JBEDUW010000005">
    <property type="protein sequence ID" value="KAK9929078.1"/>
    <property type="molecule type" value="Genomic_DNA"/>
</dbReference>
<evidence type="ECO:0000313" key="4">
    <source>
        <dbReference type="Proteomes" id="UP001457282"/>
    </source>
</evidence>
<dbReference type="EMBL" id="JBEDUW010000005">
    <property type="protein sequence ID" value="KAK9929077.1"/>
    <property type="molecule type" value="Genomic_DNA"/>
</dbReference>
<reference evidence="2 4" key="1">
    <citation type="journal article" date="2023" name="G3 (Bethesda)">
        <title>A chromosome-length genome assembly and annotation of blackberry (Rubus argutus, cv. 'Hillquist').</title>
        <authorList>
            <person name="Bruna T."/>
            <person name="Aryal R."/>
            <person name="Dudchenko O."/>
            <person name="Sargent D.J."/>
            <person name="Mead D."/>
            <person name="Buti M."/>
            <person name="Cavallini A."/>
            <person name="Hytonen T."/>
            <person name="Andres J."/>
            <person name="Pham M."/>
            <person name="Weisz D."/>
            <person name="Mascagni F."/>
            <person name="Usai G."/>
            <person name="Natali L."/>
            <person name="Bassil N."/>
            <person name="Fernandez G.E."/>
            <person name="Lomsadze A."/>
            <person name="Armour M."/>
            <person name="Olukolu B."/>
            <person name="Poorten T."/>
            <person name="Britton C."/>
            <person name="Davik J."/>
            <person name="Ashrafi H."/>
            <person name="Aiden E.L."/>
            <person name="Borodovsky M."/>
            <person name="Worthington M."/>
        </authorList>
    </citation>
    <scope>NUCLEOTIDE SEQUENCE [LARGE SCALE GENOMIC DNA]</scope>
    <source>
        <strain evidence="2">PI 553951</strain>
    </source>
</reference>
<dbReference type="AlphaFoldDB" id="A0AAW1WWU3"/>
<evidence type="ECO:0000256" key="1">
    <source>
        <dbReference type="SAM" id="MobiDB-lite"/>
    </source>
</evidence>